<evidence type="ECO:0000256" key="1">
    <source>
        <dbReference type="SAM" id="MobiDB-lite"/>
    </source>
</evidence>
<feature type="region of interest" description="Disordered" evidence="1">
    <location>
        <begin position="1"/>
        <end position="21"/>
    </location>
</feature>
<dbReference type="Proteomes" id="UP001056035">
    <property type="component" value="Chromosome"/>
</dbReference>
<dbReference type="EMBL" id="CP098502">
    <property type="protein sequence ID" value="UTI66888.1"/>
    <property type="molecule type" value="Genomic_DNA"/>
</dbReference>
<evidence type="ECO:0000313" key="3">
    <source>
        <dbReference type="Proteomes" id="UP001056035"/>
    </source>
</evidence>
<protein>
    <submittedName>
        <fullName evidence="2">Uncharacterized protein</fullName>
    </submittedName>
</protein>
<gene>
    <name evidence="2" type="ORF">NBH00_11920</name>
</gene>
<accession>A0ABY5DXY7</accession>
<sequence>MSSVPRSELDGPAAEQDDRAGGLARGLAARLRDASEAADRLASFAYDTRPAESPSPALADGQELATAHDFVLRTFVAVGDPLNYTLIAAASAHPTGALLDQLAHDVGLSRLALIERIHSLIQLGLVARDLQADTVMSTPAGTGILELVSGLEADVARWLSKRRHR</sequence>
<name>A0ABY5DXY7_9ACTN</name>
<proteinExistence type="predicted"/>
<reference evidence="2 3" key="1">
    <citation type="submission" date="2022-06" db="EMBL/GenBank/DDBJ databases">
        <title>Paraconexibacter antarcticus.</title>
        <authorList>
            <person name="Kim C.S."/>
        </authorList>
    </citation>
    <scope>NUCLEOTIDE SEQUENCE [LARGE SCALE GENOMIC DNA]</scope>
    <source>
        <strain evidence="2 3">02-257</strain>
    </source>
</reference>
<keyword evidence="3" id="KW-1185">Reference proteome</keyword>
<organism evidence="2 3">
    <name type="scientific">Paraconexibacter antarcticus</name>
    <dbReference type="NCBI Taxonomy" id="2949664"/>
    <lineage>
        <taxon>Bacteria</taxon>
        <taxon>Bacillati</taxon>
        <taxon>Actinomycetota</taxon>
        <taxon>Thermoleophilia</taxon>
        <taxon>Solirubrobacterales</taxon>
        <taxon>Paraconexibacteraceae</taxon>
        <taxon>Paraconexibacter</taxon>
    </lineage>
</organism>
<evidence type="ECO:0000313" key="2">
    <source>
        <dbReference type="EMBL" id="UTI66888.1"/>
    </source>
</evidence>
<dbReference type="RefSeq" id="WP_254573542.1">
    <property type="nucleotide sequence ID" value="NZ_CP098502.1"/>
</dbReference>